<sequence>MKKIIPILFLFVTSVFGQYSVEFNEIKGEINSRDKFKSGFGRYDGYEIEFYQNEIVNFLVFPESHPLTVLFVDPDGKVFMQSRANAGGVAVLSTQIPKQGEWALLIVADSNATVCGYTLQYAFAASNSVKPDDDADFCSQILFLTEHAKANFILFQAPVSGRSGFVKLSGSSDSFVDENDGSYIAKYYEGDNIREANKIYTKLVEDIKNCLPKEWDESRKDWNNVEDFKVKGAMFSNLTDINPRYVQISLFDFTDSKERFTGNFVVQLEIRRAN</sequence>
<dbReference type="AlphaFoldDB" id="I7A3M0"/>
<protein>
    <submittedName>
        <fullName evidence="1">Uncharacterized protein</fullName>
    </submittedName>
</protein>
<proteinExistence type="predicted"/>
<name>I7A3M0_MELRP</name>
<dbReference type="EMBL" id="CP003557">
    <property type="protein sequence ID" value="AFN75813.1"/>
    <property type="molecule type" value="Genomic_DNA"/>
</dbReference>
<dbReference type="RefSeq" id="WP_014857243.1">
    <property type="nucleotide sequence ID" value="NC_018178.1"/>
</dbReference>
<dbReference type="STRING" id="1191523.MROS_2583"/>
<organism evidence="1 2">
    <name type="scientific">Melioribacter roseus (strain DSM 23840 / JCM 17771 / VKM B-2668 / P3M-2)</name>
    <dbReference type="NCBI Taxonomy" id="1191523"/>
    <lineage>
        <taxon>Bacteria</taxon>
        <taxon>Pseudomonadati</taxon>
        <taxon>Ignavibacteriota</taxon>
        <taxon>Ignavibacteria</taxon>
        <taxon>Ignavibacteriales</taxon>
        <taxon>Melioribacteraceae</taxon>
        <taxon>Melioribacter</taxon>
    </lineage>
</organism>
<evidence type="ECO:0000313" key="2">
    <source>
        <dbReference type="Proteomes" id="UP000009011"/>
    </source>
</evidence>
<gene>
    <name evidence="1" type="ordered locus">MROS_2583</name>
</gene>
<dbReference type="KEGG" id="mro:MROS_2583"/>
<dbReference type="HOGENOM" id="CLU_1014921_0_0_10"/>
<dbReference type="Proteomes" id="UP000009011">
    <property type="component" value="Chromosome"/>
</dbReference>
<evidence type="ECO:0000313" key="1">
    <source>
        <dbReference type="EMBL" id="AFN75813.1"/>
    </source>
</evidence>
<accession>I7A3M0</accession>
<reference evidence="1 2" key="1">
    <citation type="journal article" date="2013" name="PLoS ONE">
        <title>Genomic analysis of Melioribacter roseus, facultatively anaerobic organotrophic bacterium representing a novel deep lineage within Bacteriodetes/Chlorobi group.</title>
        <authorList>
            <person name="Kadnikov V.V."/>
            <person name="Mardanov A.V."/>
            <person name="Podosokorskaya O.A."/>
            <person name="Gavrilov S.N."/>
            <person name="Kublanov I.V."/>
            <person name="Beletsky A.V."/>
            <person name="Bonch-Osmolovskaya E.A."/>
            <person name="Ravin N.V."/>
        </authorList>
    </citation>
    <scope>NUCLEOTIDE SEQUENCE [LARGE SCALE GENOMIC DNA]</scope>
    <source>
        <strain evidence="2">JCM 17771 / P3M-2</strain>
    </source>
</reference>
<keyword evidence="2" id="KW-1185">Reference proteome</keyword>